<dbReference type="Pfam" id="PF00149">
    <property type="entry name" value="Metallophos"/>
    <property type="match status" value="1"/>
</dbReference>
<dbReference type="InterPro" id="IPR042281">
    <property type="entry name" value="GpdQ_beta-strand"/>
</dbReference>
<proteinExistence type="inferred from homology"/>
<evidence type="ECO:0000313" key="6">
    <source>
        <dbReference type="EMBL" id="GHD01799.1"/>
    </source>
</evidence>
<keyword evidence="3" id="KW-0408">Iron</keyword>
<keyword evidence="1" id="KW-0479">Metal-binding</keyword>
<comment type="similarity">
    <text evidence="4">Belongs to the cyclic nucleotide phosphodiesterase class-III family.</text>
</comment>
<evidence type="ECO:0000256" key="2">
    <source>
        <dbReference type="ARBA" id="ARBA00022801"/>
    </source>
</evidence>
<dbReference type="InterPro" id="IPR042283">
    <property type="entry name" value="GpdQ_catalytic"/>
</dbReference>
<protein>
    <submittedName>
        <fullName evidence="6">3',5'-cyclic adenosine monophosphate phosphodiesterase CpdA</fullName>
    </submittedName>
</protein>
<dbReference type="InterPro" id="IPR050884">
    <property type="entry name" value="CNP_phosphodiesterase-III"/>
</dbReference>
<dbReference type="PANTHER" id="PTHR42988">
    <property type="entry name" value="PHOSPHOHYDROLASE"/>
    <property type="match status" value="1"/>
</dbReference>
<evidence type="ECO:0000313" key="7">
    <source>
        <dbReference type="Proteomes" id="UP000626210"/>
    </source>
</evidence>
<evidence type="ECO:0000256" key="3">
    <source>
        <dbReference type="ARBA" id="ARBA00023004"/>
    </source>
</evidence>
<dbReference type="EMBL" id="BMYK01000036">
    <property type="protein sequence ID" value="GHD01799.1"/>
    <property type="molecule type" value="Genomic_DNA"/>
</dbReference>
<feature type="domain" description="Calcineurin-like phosphoesterase" evidence="5">
    <location>
        <begin position="9"/>
        <end position="202"/>
    </location>
</feature>
<dbReference type="SUPFAM" id="SSF56300">
    <property type="entry name" value="Metallo-dependent phosphatases"/>
    <property type="match status" value="1"/>
</dbReference>
<evidence type="ECO:0000259" key="5">
    <source>
        <dbReference type="Pfam" id="PF00149"/>
    </source>
</evidence>
<keyword evidence="7" id="KW-1185">Reference proteome</keyword>
<dbReference type="Gene3D" id="3.60.21.40">
    <property type="entry name" value="GpdQ, catalytic alpha/beta sandwich domain"/>
    <property type="match status" value="1"/>
</dbReference>
<dbReference type="PANTHER" id="PTHR42988:SF2">
    <property type="entry name" value="CYCLIC NUCLEOTIDE PHOSPHODIESTERASE CBUA0032-RELATED"/>
    <property type="match status" value="1"/>
</dbReference>
<dbReference type="CDD" id="cd07402">
    <property type="entry name" value="MPP_GpdQ"/>
    <property type="match status" value="1"/>
</dbReference>
<accession>A0ABQ3GCP0</accession>
<gene>
    <name evidence="6" type="primary">cpdA</name>
    <name evidence="6" type="ORF">GCM10007320_60460</name>
</gene>
<name>A0ABQ3GCP0_9BURK</name>
<reference evidence="7" key="1">
    <citation type="journal article" date="2019" name="Int. J. Syst. Evol. Microbiol.">
        <title>The Global Catalogue of Microorganisms (GCM) 10K type strain sequencing project: providing services to taxonomists for standard genome sequencing and annotation.</title>
        <authorList>
            <consortium name="The Broad Institute Genomics Platform"/>
            <consortium name="The Broad Institute Genome Sequencing Center for Infectious Disease"/>
            <person name="Wu L."/>
            <person name="Ma J."/>
        </authorList>
    </citation>
    <scope>NUCLEOTIDE SEQUENCE [LARGE SCALE GENOMIC DNA]</scope>
    <source>
        <strain evidence="7">KCTC 23314</strain>
    </source>
</reference>
<dbReference type="RefSeq" id="WP_229883138.1">
    <property type="nucleotide sequence ID" value="NZ_BMYK01000036.1"/>
</dbReference>
<organism evidence="6 7">
    <name type="scientific">Pseudorhodoferax aquiterrae</name>
    <dbReference type="NCBI Taxonomy" id="747304"/>
    <lineage>
        <taxon>Bacteria</taxon>
        <taxon>Pseudomonadati</taxon>
        <taxon>Pseudomonadota</taxon>
        <taxon>Betaproteobacteria</taxon>
        <taxon>Burkholderiales</taxon>
        <taxon>Comamonadaceae</taxon>
    </lineage>
</organism>
<dbReference type="InterPro" id="IPR004843">
    <property type="entry name" value="Calcineurin-like_PHP"/>
</dbReference>
<dbReference type="InterPro" id="IPR029052">
    <property type="entry name" value="Metallo-depent_PP-like"/>
</dbReference>
<dbReference type="Proteomes" id="UP000626210">
    <property type="component" value="Unassembled WGS sequence"/>
</dbReference>
<evidence type="ECO:0000256" key="1">
    <source>
        <dbReference type="ARBA" id="ARBA00022723"/>
    </source>
</evidence>
<sequence>MHQETRLLIGQISDTHIRPKGQRYHGVADSNRMLAQAIAHLQGLDRRPDLVLLTGDLVDKGHPDEYAMARELLAELAIPCLVVPGNHDHRDAFRAAFADHAWLPAAGPLHFCVDTHPVRIVALDSTVPGAHHGAIDEAGLDWLHTTLAADRAKPTLVVLHHPPFASGIPYMDGYALRAPERLAQVIGAFDNVERVLCGHVHRLMLRRWAGTVVCSCPSTTTEIALRLQPDARPASFMAPPACMLHLWSAADGMVSHLSTIGDFEGPFDFA</sequence>
<dbReference type="Gene3D" id="3.30.750.180">
    <property type="entry name" value="GpdQ, beta-strand dimerisation domain"/>
    <property type="match status" value="1"/>
</dbReference>
<keyword evidence="2" id="KW-0378">Hydrolase</keyword>
<evidence type="ECO:0000256" key="4">
    <source>
        <dbReference type="ARBA" id="ARBA00025742"/>
    </source>
</evidence>
<dbReference type="InterPro" id="IPR026575">
    <property type="entry name" value="GpdQ/CpdA-like"/>
</dbReference>
<comment type="caution">
    <text evidence="6">The sequence shown here is derived from an EMBL/GenBank/DDBJ whole genome shotgun (WGS) entry which is preliminary data.</text>
</comment>